<dbReference type="Proteomes" id="UP001156882">
    <property type="component" value="Unassembled WGS sequence"/>
</dbReference>
<sequence>MADDQQGPNWKLEDDLETVTLTFPTGPVVVLTLNVAQLEDILKNLGDFRARMKPQIPEKYAVGQKMVFAINNPSWFTEPELMQGNSLLHIRDPRFGWLSYHIPSEEALKLSGYLQGQVAVKQAGPQGPRN</sequence>
<evidence type="ECO:0000313" key="2">
    <source>
        <dbReference type="Proteomes" id="UP001156882"/>
    </source>
</evidence>
<evidence type="ECO:0000313" key="1">
    <source>
        <dbReference type="EMBL" id="GLS22672.1"/>
    </source>
</evidence>
<reference evidence="2" key="1">
    <citation type="journal article" date="2019" name="Int. J. Syst. Evol. Microbiol.">
        <title>The Global Catalogue of Microorganisms (GCM) 10K type strain sequencing project: providing services to taxonomists for standard genome sequencing and annotation.</title>
        <authorList>
            <consortium name="The Broad Institute Genomics Platform"/>
            <consortium name="The Broad Institute Genome Sequencing Center for Infectious Disease"/>
            <person name="Wu L."/>
            <person name="Ma J."/>
        </authorList>
    </citation>
    <scope>NUCLEOTIDE SEQUENCE [LARGE SCALE GENOMIC DNA]</scope>
    <source>
        <strain evidence="2">NBRC 101365</strain>
    </source>
</reference>
<accession>A0ABQ6CSW9</accession>
<comment type="caution">
    <text evidence="1">The sequence shown here is derived from an EMBL/GenBank/DDBJ whole genome shotgun (WGS) entry which is preliminary data.</text>
</comment>
<dbReference type="RefSeq" id="WP_284315634.1">
    <property type="nucleotide sequence ID" value="NZ_BSPC01000065.1"/>
</dbReference>
<name>A0ABQ6CSW9_9HYPH</name>
<protein>
    <submittedName>
        <fullName evidence="1">Uncharacterized protein</fullName>
    </submittedName>
</protein>
<organism evidence="1 2">
    <name type="scientific">Labrys miyagiensis</name>
    <dbReference type="NCBI Taxonomy" id="346912"/>
    <lineage>
        <taxon>Bacteria</taxon>
        <taxon>Pseudomonadati</taxon>
        <taxon>Pseudomonadota</taxon>
        <taxon>Alphaproteobacteria</taxon>
        <taxon>Hyphomicrobiales</taxon>
        <taxon>Xanthobacteraceae</taxon>
        <taxon>Labrys</taxon>
    </lineage>
</organism>
<dbReference type="EMBL" id="BSPC01000065">
    <property type="protein sequence ID" value="GLS22672.1"/>
    <property type="molecule type" value="Genomic_DNA"/>
</dbReference>
<proteinExistence type="predicted"/>
<keyword evidence="2" id="KW-1185">Reference proteome</keyword>
<gene>
    <name evidence="1" type="ORF">GCM10007874_56920</name>
</gene>